<name>A0AAE1NPI9_9EUCA</name>
<sequence>MKGFPGTVVVTRLPNTGILRQQATARARSGKHKGQIENNPQEEVTPRDDQDLLKVSSGLEDSPPEDVQR</sequence>
<comment type="caution">
    <text evidence="2">The sequence shown here is derived from an EMBL/GenBank/DDBJ whole genome shotgun (WGS) entry which is preliminary data.</text>
</comment>
<proteinExistence type="predicted"/>
<feature type="region of interest" description="Disordered" evidence="1">
    <location>
        <begin position="19"/>
        <end position="69"/>
    </location>
</feature>
<dbReference type="AlphaFoldDB" id="A0AAE1NPI9"/>
<keyword evidence="3" id="KW-1185">Reference proteome</keyword>
<accession>A0AAE1NPI9</accession>
<dbReference type="Proteomes" id="UP001292094">
    <property type="component" value="Unassembled WGS sequence"/>
</dbReference>
<organism evidence="2 3">
    <name type="scientific">Petrolisthes manimaculis</name>
    <dbReference type="NCBI Taxonomy" id="1843537"/>
    <lineage>
        <taxon>Eukaryota</taxon>
        <taxon>Metazoa</taxon>
        <taxon>Ecdysozoa</taxon>
        <taxon>Arthropoda</taxon>
        <taxon>Crustacea</taxon>
        <taxon>Multicrustacea</taxon>
        <taxon>Malacostraca</taxon>
        <taxon>Eumalacostraca</taxon>
        <taxon>Eucarida</taxon>
        <taxon>Decapoda</taxon>
        <taxon>Pleocyemata</taxon>
        <taxon>Anomura</taxon>
        <taxon>Galatheoidea</taxon>
        <taxon>Porcellanidae</taxon>
        <taxon>Petrolisthes</taxon>
    </lineage>
</organism>
<evidence type="ECO:0000313" key="2">
    <source>
        <dbReference type="EMBL" id="KAK4292915.1"/>
    </source>
</evidence>
<dbReference type="EMBL" id="JAWZYT010004683">
    <property type="protein sequence ID" value="KAK4292915.1"/>
    <property type="molecule type" value="Genomic_DNA"/>
</dbReference>
<reference evidence="2" key="1">
    <citation type="submission" date="2023-11" db="EMBL/GenBank/DDBJ databases">
        <title>Genome assemblies of two species of porcelain crab, Petrolisthes cinctipes and Petrolisthes manimaculis (Anomura: Porcellanidae).</title>
        <authorList>
            <person name="Angst P."/>
        </authorList>
    </citation>
    <scope>NUCLEOTIDE SEQUENCE</scope>
    <source>
        <strain evidence="2">PB745_02</strain>
        <tissue evidence="2">Gill</tissue>
    </source>
</reference>
<gene>
    <name evidence="2" type="ORF">Pmani_034346</name>
</gene>
<evidence type="ECO:0000256" key="1">
    <source>
        <dbReference type="SAM" id="MobiDB-lite"/>
    </source>
</evidence>
<evidence type="ECO:0000313" key="3">
    <source>
        <dbReference type="Proteomes" id="UP001292094"/>
    </source>
</evidence>
<protein>
    <submittedName>
        <fullName evidence="2">Uncharacterized protein</fullName>
    </submittedName>
</protein>